<proteinExistence type="predicted"/>
<feature type="transmembrane region" description="Helical" evidence="1">
    <location>
        <begin position="21"/>
        <end position="45"/>
    </location>
</feature>
<keyword evidence="1" id="KW-0472">Membrane</keyword>
<evidence type="ECO:0000313" key="2">
    <source>
        <dbReference type="EMBL" id="MXU85923.1"/>
    </source>
</evidence>
<sequence length="88" mass="10211">MALHLWSPVSRKYVRRTPLLCIPWMLSFCISFAMCWRTLSVVLMVNGSRTTTCLCLAGSWDRTSDFSLRIMMLFSKSSWSSCMFDEPE</sequence>
<keyword evidence="1" id="KW-1133">Transmembrane helix</keyword>
<dbReference type="AlphaFoldDB" id="A0A6B0UG82"/>
<name>A0A6B0UG82_IXORI</name>
<accession>A0A6B0UG82</accession>
<organism evidence="2">
    <name type="scientific">Ixodes ricinus</name>
    <name type="common">Common tick</name>
    <name type="synonym">Acarus ricinus</name>
    <dbReference type="NCBI Taxonomy" id="34613"/>
    <lineage>
        <taxon>Eukaryota</taxon>
        <taxon>Metazoa</taxon>
        <taxon>Ecdysozoa</taxon>
        <taxon>Arthropoda</taxon>
        <taxon>Chelicerata</taxon>
        <taxon>Arachnida</taxon>
        <taxon>Acari</taxon>
        <taxon>Parasitiformes</taxon>
        <taxon>Ixodida</taxon>
        <taxon>Ixodoidea</taxon>
        <taxon>Ixodidae</taxon>
        <taxon>Ixodinae</taxon>
        <taxon>Ixodes</taxon>
    </lineage>
</organism>
<keyword evidence="1" id="KW-0812">Transmembrane</keyword>
<dbReference type="EMBL" id="GIFC01003840">
    <property type="protein sequence ID" value="MXU85923.1"/>
    <property type="molecule type" value="Transcribed_RNA"/>
</dbReference>
<evidence type="ECO:0000256" key="1">
    <source>
        <dbReference type="SAM" id="Phobius"/>
    </source>
</evidence>
<protein>
    <submittedName>
        <fullName evidence="2">Uncharacterized protein</fullName>
    </submittedName>
</protein>
<reference evidence="2" key="1">
    <citation type="submission" date="2019-12" db="EMBL/GenBank/DDBJ databases">
        <title>An insight into the sialome of adult female Ixodes ricinus ticks feeding for 6 days.</title>
        <authorList>
            <person name="Perner J."/>
            <person name="Ribeiro J.M.C."/>
        </authorList>
    </citation>
    <scope>NUCLEOTIDE SEQUENCE</scope>
    <source>
        <strain evidence="2">Semi-engorged</strain>
        <tissue evidence="2">Salivary glands</tissue>
    </source>
</reference>